<keyword evidence="3" id="KW-1185">Reference proteome</keyword>
<comment type="caution">
    <text evidence="2">The sequence shown here is derived from an EMBL/GenBank/DDBJ whole genome shotgun (WGS) entry which is preliminary data.</text>
</comment>
<feature type="transmembrane region" description="Helical" evidence="1">
    <location>
        <begin position="47"/>
        <end position="69"/>
    </location>
</feature>
<protein>
    <submittedName>
        <fullName evidence="2">Uncharacterized protein</fullName>
    </submittedName>
</protein>
<evidence type="ECO:0000313" key="2">
    <source>
        <dbReference type="EMBL" id="KGO82555.1"/>
    </source>
</evidence>
<reference evidence="2 3" key="1">
    <citation type="submission" date="2013-09" db="EMBL/GenBank/DDBJ databases">
        <authorList>
            <person name="Zeng Z."/>
            <person name="Chen C."/>
        </authorList>
    </citation>
    <scope>NUCLEOTIDE SEQUENCE [LARGE SCALE GENOMIC DNA]</scope>
    <source>
        <strain evidence="2 3">F44-8</strain>
    </source>
</reference>
<evidence type="ECO:0000313" key="3">
    <source>
        <dbReference type="Proteomes" id="UP000030129"/>
    </source>
</evidence>
<dbReference type="AlphaFoldDB" id="A0A0A2M2J2"/>
<keyword evidence="1" id="KW-0472">Membrane</keyword>
<dbReference type="EMBL" id="JRLV01000005">
    <property type="protein sequence ID" value="KGO82555.1"/>
    <property type="molecule type" value="Genomic_DNA"/>
</dbReference>
<dbReference type="RefSeq" id="WP_035131964.1">
    <property type="nucleotide sequence ID" value="NZ_JRLV01000005.1"/>
</dbReference>
<gene>
    <name evidence="2" type="ORF">Q763_05525</name>
</gene>
<name>A0A0A2M2J2_9FLAO</name>
<accession>A0A0A2M2J2</accession>
<sequence length="144" mass="16708">MRKIVTTTLILFLVAFSLFFAWVAITPADFAMSLIPGWNTTILPPHFFLSFFITPWLLFTALIYLWAFIKKWPLNRLLVIIHVLLSIPLVIVFLYKTDVDLNFSAENTALIFKAFFLATTAFVIAQVFFMLQLITTYKKLKARH</sequence>
<dbReference type="STRING" id="1406840.Q763_05525"/>
<organism evidence="2 3">
    <name type="scientific">Flavobacterium beibuense F44-8</name>
    <dbReference type="NCBI Taxonomy" id="1406840"/>
    <lineage>
        <taxon>Bacteria</taxon>
        <taxon>Pseudomonadati</taxon>
        <taxon>Bacteroidota</taxon>
        <taxon>Flavobacteriia</taxon>
        <taxon>Flavobacteriales</taxon>
        <taxon>Flavobacteriaceae</taxon>
        <taxon>Flavobacterium</taxon>
    </lineage>
</organism>
<keyword evidence="1" id="KW-0812">Transmembrane</keyword>
<proteinExistence type="predicted"/>
<dbReference type="Proteomes" id="UP000030129">
    <property type="component" value="Unassembled WGS sequence"/>
</dbReference>
<keyword evidence="1" id="KW-1133">Transmembrane helix</keyword>
<feature type="transmembrane region" description="Helical" evidence="1">
    <location>
        <begin position="115"/>
        <end position="134"/>
    </location>
</feature>
<feature type="transmembrane region" description="Helical" evidence="1">
    <location>
        <begin position="76"/>
        <end position="95"/>
    </location>
</feature>
<evidence type="ECO:0000256" key="1">
    <source>
        <dbReference type="SAM" id="Phobius"/>
    </source>
</evidence>